<dbReference type="EMBL" id="CYKH01000269">
    <property type="protein sequence ID" value="CUF22587.1"/>
    <property type="molecule type" value="Genomic_DNA"/>
</dbReference>
<sequence>MVTGRTTFSICRQSHATRQTSPPQTQHIGNLYEPGCERPTTTAQGFQSLEEAQRTSEDAPVKVKENTTKQGATTHIQRNSNQGSREDEENLARGYEPLTAAGRQHAPFDTRPPERVRVGSDVTGPQNGRTHRSRTLCNSDATCVEASENIRQYLENVRKTLQARAHPRIEAVVTSEEDPLSLIEARGDPRNVQGRHAPQRHSKVDVTHNRRFPSNLHRRQVASKTIFAKLFSTEYDYVNAAIDVTVREDHQRENRQRRRYVERVRQKLEQDWPIYTPHMPKLELSWATGISELETALAWLQNRDLYVNLLRHRKKSRRRQFNNIAMEPHIQQFVDADIIEIADERKISAWYRLIVETRDLNDLWKRLGFPYTDLPQMDHIRELTLTSDIISCADLKCYYYQLPLDEAVRNFFGIKIGKRVFRLTRLPMGATISVYVAHTISSYMHRQLLPRNTPCMTYIDNWYSKGNNVNHYDKCIAKLSENTAGTKMTILGVDVDTTEKTIRLGSKYARHVPFLRAAMDRELTHTEMWKVLGVVMRFVLVAARPLHDKYFLLCMIRRASRNLAMDETGELWNKPLHCSPAEKHQLKQLVQEACEMKTYKIVTTTMSKDPTVLFTDASAKAWGVVRLEQSTMKITSGKLPEMPIHEGEAQAVVEGLEDCRHSQAVAIIVDNTIVAQAIVKGHSTNKVVNHLCEIIATWPVRISIAWVPSEENWADGPSRSKQVRLAEIESLQFQPAKQWLSVCVAASPTNNNE</sequence>
<dbReference type="InterPro" id="IPR043502">
    <property type="entry name" value="DNA/RNA_pol_sf"/>
</dbReference>
<gene>
    <name evidence="2" type="ORF">BSAL_60365c</name>
</gene>
<feature type="compositionally biased region" description="Polar residues" evidence="1">
    <location>
        <begin position="68"/>
        <end position="83"/>
    </location>
</feature>
<dbReference type="Proteomes" id="UP000051952">
    <property type="component" value="Unassembled WGS sequence"/>
</dbReference>
<feature type="compositionally biased region" description="Polar residues" evidence="1">
    <location>
        <begin position="1"/>
        <end position="28"/>
    </location>
</feature>
<feature type="region of interest" description="Disordered" evidence="1">
    <location>
        <begin position="1"/>
        <end position="134"/>
    </location>
</feature>
<dbReference type="OrthoDB" id="420169at2759"/>
<dbReference type="VEuPathDB" id="TriTrypDB:BSAL_60365c"/>
<dbReference type="PANTHER" id="PTHR33050:SF7">
    <property type="entry name" value="RIBONUCLEASE H"/>
    <property type="match status" value="1"/>
</dbReference>
<dbReference type="AlphaFoldDB" id="A0A0S4IQY6"/>
<evidence type="ECO:0000256" key="1">
    <source>
        <dbReference type="SAM" id="MobiDB-lite"/>
    </source>
</evidence>
<dbReference type="PANTHER" id="PTHR33050">
    <property type="entry name" value="REVERSE TRANSCRIPTASE DOMAIN-CONTAINING PROTEIN"/>
    <property type="match status" value="1"/>
</dbReference>
<dbReference type="Gene3D" id="3.10.10.10">
    <property type="entry name" value="HIV Type 1 Reverse Transcriptase, subunit A, domain 1"/>
    <property type="match status" value="1"/>
</dbReference>
<organism evidence="2 3">
    <name type="scientific">Bodo saltans</name>
    <name type="common">Flagellated protozoan</name>
    <dbReference type="NCBI Taxonomy" id="75058"/>
    <lineage>
        <taxon>Eukaryota</taxon>
        <taxon>Discoba</taxon>
        <taxon>Euglenozoa</taxon>
        <taxon>Kinetoplastea</taxon>
        <taxon>Metakinetoplastina</taxon>
        <taxon>Eubodonida</taxon>
        <taxon>Bodonidae</taxon>
        <taxon>Bodo</taxon>
    </lineage>
</organism>
<name>A0A0S4IQY6_BODSA</name>
<dbReference type="InterPro" id="IPR052055">
    <property type="entry name" value="Hepadnavirus_pol/RT"/>
</dbReference>
<feature type="compositionally biased region" description="Basic and acidic residues" evidence="1">
    <location>
        <begin position="106"/>
        <end position="118"/>
    </location>
</feature>
<dbReference type="SUPFAM" id="SSF56672">
    <property type="entry name" value="DNA/RNA polymerases"/>
    <property type="match status" value="1"/>
</dbReference>
<dbReference type="Gene3D" id="3.30.70.270">
    <property type="match status" value="1"/>
</dbReference>
<evidence type="ECO:0000313" key="2">
    <source>
        <dbReference type="EMBL" id="CUF22587.1"/>
    </source>
</evidence>
<protein>
    <submittedName>
        <fullName evidence="2">Uncharacterized protein</fullName>
    </submittedName>
</protein>
<evidence type="ECO:0000313" key="3">
    <source>
        <dbReference type="Proteomes" id="UP000051952"/>
    </source>
</evidence>
<feature type="compositionally biased region" description="Basic and acidic residues" evidence="1">
    <location>
        <begin position="51"/>
        <end position="67"/>
    </location>
</feature>
<reference evidence="3" key="1">
    <citation type="submission" date="2015-09" db="EMBL/GenBank/DDBJ databases">
        <authorList>
            <consortium name="Pathogen Informatics"/>
        </authorList>
    </citation>
    <scope>NUCLEOTIDE SEQUENCE [LARGE SCALE GENOMIC DNA]</scope>
    <source>
        <strain evidence="3">Lake Konstanz</strain>
    </source>
</reference>
<keyword evidence="3" id="KW-1185">Reference proteome</keyword>
<dbReference type="InterPro" id="IPR043128">
    <property type="entry name" value="Rev_trsase/Diguanyl_cyclase"/>
</dbReference>
<accession>A0A0S4IQY6</accession>
<proteinExistence type="predicted"/>